<dbReference type="AlphaFoldDB" id="A0A6G9ZBV1"/>
<dbReference type="Pfam" id="PF04978">
    <property type="entry name" value="MST"/>
    <property type="match status" value="1"/>
</dbReference>
<dbReference type="InterPro" id="IPR034660">
    <property type="entry name" value="DinB/YfiT-like"/>
</dbReference>
<dbReference type="InterPro" id="IPR007061">
    <property type="entry name" value="MST-like"/>
</dbReference>
<accession>A0A6G9ZBV1</accession>
<dbReference type="Proteomes" id="UP000500953">
    <property type="component" value="Chromosome"/>
</dbReference>
<sequence>MWATAQESRADIIGFYRRAWAHADATIDALDLTAEGSVPWWSEDHRTVTLHQILVHVAAETNRHAGHADIIRELIDGTAGLLADNDNMPTNDPNRWQTHRAKLEEIAKQAAGFRR</sequence>
<proteinExistence type="predicted"/>
<name>A0A6G9ZBV1_9NOCA</name>
<dbReference type="Gene3D" id="1.20.120.450">
    <property type="entry name" value="dinb family like domain"/>
    <property type="match status" value="1"/>
</dbReference>
<reference evidence="1 2" key="1">
    <citation type="journal article" date="2019" name="ACS Chem. Biol.">
        <title>Identification and Mobilization of a Cryptic Antibiotic Biosynthesis Gene Locus from a Human-Pathogenic Nocardia Isolate.</title>
        <authorList>
            <person name="Herisse M."/>
            <person name="Ishida K."/>
            <person name="Porter J.L."/>
            <person name="Howden B."/>
            <person name="Hertweck C."/>
            <person name="Stinear T.P."/>
            <person name="Pidot S.J."/>
        </authorList>
    </citation>
    <scope>NUCLEOTIDE SEQUENCE [LARGE SCALE GENOMIC DNA]</scope>
    <source>
        <strain evidence="1 2">AUSMDU00012715</strain>
    </source>
</reference>
<dbReference type="SUPFAM" id="SSF109854">
    <property type="entry name" value="DinB/YfiT-like putative metalloenzymes"/>
    <property type="match status" value="1"/>
</dbReference>
<organism evidence="1 2">
    <name type="scientific">Nocardia terpenica</name>
    <dbReference type="NCBI Taxonomy" id="455432"/>
    <lineage>
        <taxon>Bacteria</taxon>
        <taxon>Bacillati</taxon>
        <taxon>Actinomycetota</taxon>
        <taxon>Actinomycetes</taxon>
        <taxon>Mycobacteriales</taxon>
        <taxon>Nocardiaceae</taxon>
        <taxon>Nocardia</taxon>
    </lineage>
</organism>
<gene>
    <name evidence="1" type="ORF">F6W96_35880</name>
</gene>
<evidence type="ECO:0000313" key="2">
    <source>
        <dbReference type="Proteomes" id="UP000500953"/>
    </source>
</evidence>
<dbReference type="EMBL" id="CP046173">
    <property type="protein sequence ID" value="QIS22924.1"/>
    <property type="molecule type" value="Genomic_DNA"/>
</dbReference>
<evidence type="ECO:0000313" key="1">
    <source>
        <dbReference type="EMBL" id="QIS22924.1"/>
    </source>
</evidence>
<protein>
    <submittedName>
        <fullName evidence="1">DUF664 domain-containing protein</fullName>
    </submittedName>
</protein>